<keyword evidence="1" id="KW-0479">Metal-binding</keyword>
<dbReference type="AlphaFoldDB" id="A0A8X6S8W0"/>
<dbReference type="GO" id="GO:0003676">
    <property type="term" value="F:nucleic acid binding"/>
    <property type="evidence" value="ECO:0007669"/>
    <property type="project" value="InterPro"/>
</dbReference>
<dbReference type="SUPFAM" id="SSF57756">
    <property type="entry name" value="Retrovirus zinc finger-like domains"/>
    <property type="match status" value="1"/>
</dbReference>
<dbReference type="EMBL" id="BMAU01021282">
    <property type="protein sequence ID" value="GFY08651.1"/>
    <property type="molecule type" value="Genomic_DNA"/>
</dbReference>
<feature type="compositionally biased region" description="Basic residues" evidence="2">
    <location>
        <begin position="301"/>
        <end position="313"/>
    </location>
</feature>
<dbReference type="SUPFAM" id="SSF56219">
    <property type="entry name" value="DNase I-like"/>
    <property type="match status" value="1"/>
</dbReference>
<name>A0A8X6S8W0_TRICX</name>
<evidence type="ECO:0000256" key="1">
    <source>
        <dbReference type="PROSITE-ProRule" id="PRU00047"/>
    </source>
</evidence>
<dbReference type="InterPro" id="IPR001878">
    <property type="entry name" value="Znf_CCHC"/>
</dbReference>
<evidence type="ECO:0000256" key="2">
    <source>
        <dbReference type="SAM" id="MobiDB-lite"/>
    </source>
</evidence>
<dbReference type="InterPro" id="IPR036875">
    <property type="entry name" value="Znf_CCHC_sf"/>
</dbReference>
<keyword evidence="5" id="KW-1185">Reference proteome</keyword>
<organism evidence="4 5">
    <name type="scientific">Trichonephila clavipes</name>
    <name type="common">Golden silk orbweaver</name>
    <name type="synonym">Nephila clavipes</name>
    <dbReference type="NCBI Taxonomy" id="2585209"/>
    <lineage>
        <taxon>Eukaryota</taxon>
        <taxon>Metazoa</taxon>
        <taxon>Ecdysozoa</taxon>
        <taxon>Arthropoda</taxon>
        <taxon>Chelicerata</taxon>
        <taxon>Arachnida</taxon>
        <taxon>Araneae</taxon>
        <taxon>Araneomorphae</taxon>
        <taxon>Entelegynae</taxon>
        <taxon>Araneoidea</taxon>
        <taxon>Nephilidae</taxon>
        <taxon>Trichonephila</taxon>
    </lineage>
</organism>
<dbReference type="PANTHER" id="PTHR33273">
    <property type="entry name" value="DOMAIN-CONTAINING PROTEIN, PUTATIVE-RELATED"/>
    <property type="match status" value="1"/>
</dbReference>
<dbReference type="InterPro" id="IPR036691">
    <property type="entry name" value="Endo/exonu/phosph_ase_sf"/>
</dbReference>
<feature type="compositionally biased region" description="Polar residues" evidence="2">
    <location>
        <begin position="265"/>
        <end position="278"/>
    </location>
</feature>
<dbReference type="Pfam" id="PF14529">
    <property type="entry name" value="Exo_endo_phos_2"/>
    <property type="match status" value="1"/>
</dbReference>
<evidence type="ECO:0000313" key="4">
    <source>
        <dbReference type="EMBL" id="GFY08651.1"/>
    </source>
</evidence>
<sequence>MFADSCVKGGGLHRNVLTEGDTFSSVSPFLIQKGLSATVGSVKAVSKMRSGDLLVEVSTTKQAEQLLTLQMLANIPITVLPHANLNSSRGVISESDLYNVAEQEILEGLQDQKVCAVRRITIRRDGQVVNTKHLILTFACPDLPQFITAGYLRCSVRPYIPNPLRCFQCQCFGHSKPTCRGKPTCARCGEVGHDSGECNGQEKCINCKGDHPSYSRSCNTWKLEKEIITVKIKNRLSYPEARLAVTNRTPIQGFSYAAVARKITTSSGTQTSPVTIIDNSKEKTHEQPSQKHSTRKDNKKIIVKPKTTLKKNPGKNVSLKIAREADSLCESTPVSKRSRRRKTSQTSDAMDTDVNPSDTDYVIALQEAFLKSCHTAKIRRYGCVRNDTEGSSVSEGVCIFTSLDVPSSALSLHTSLQAVAVRIHSTSLFTVCCLYLPPNAVIRQHDLNDLVDQLPAPFVIFGDFNRHSTLWGSVKTNHRGRQIEQVLSDHCLCLLNHEEPTYFHEPTRSFHTLDLAICSPSLLPILNFSVEKDVYNSDHFPVVLSHDYDASGKTFPPRYSYSRADWALFTQLAVISGQDRKC</sequence>
<keyword evidence="4" id="KW-0808">Transferase</keyword>
<comment type="caution">
    <text evidence="4">The sequence shown here is derived from an EMBL/GenBank/DDBJ whole genome shotgun (WGS) entry which is preliminary data.</text>
</comment>
<keyword evidence="4" id="KW-0548">Nucleotidyltransferase</keyword>
<feature type="domain" description="CCHC-type" evidence="3">
    <location>
        <begin position="185"/>
        <end position="198"/>
    </location>
</feature>
<gene>
    <name evidence="4" type="primary">X-elementORF2_896</name>
    <name evidence="4" type="ORF">TNCV_810841</name>
</gene>
<keyword evidence="1" id="KW-0863">Zinc-finger</keyword>
<proteinExistence type="predicted"/>
<dbReference type="GO" id="GO:0008270">
    <property type="term" value="F:zinc ion binding"/>
    <property type="evidence" value="ECO:0007669"/>
    <property type="project" value="UniProtKB-KW"/>
</dbReference>
<evidence type="ECO:0000313" key="5">
    <source>
        <dbReference type="Proteomes" id="UP000887159"/>
    </source>
</evidence>
<dbReference type="PANTHER" id="PTHR33273:SF4">
    <property type="entry name" value="ENDONUCLEASE_EXONUCLEASE_PHOSPHATASE DOMAIN-CONTAINING PROTEIN"/>
    <property type="match status" value="1"/>
</dbReference>
<dbReference type="Proteomes" id="UP000887159">
    <property type="component" value="Unassembled WGS sequence"/>
</dbReference>
<keyword evidence="1" id="KW-0862">Zinc</keyword>
<dbReference type="InterPro" id="IPR005135">
    <property type="entry name" value="Endo/exonuclease/phosphatase"/>
</dbReference>
<feature type="region of interest" description="Disordered" evidence="2">
    <location>
        <begin position="265"/>
        <end position="315"/>
    </location>
</feature>
<feature type="compositionally biased region" description="Basic and acidic residues" evidence="2">
    <location>
        <begin position="279"/>
        <end position="300"/>
    </location>
</feature>
<dbReference type="Gene3D" id="3.60.10.10">
    <property type="entry name" value="Endonuclease/exonuclease/phosphatase"/>
    <property type="match status" value="1"/>
</dbReference>
<reference evidence="4" key="1">
    <citation type="submission" date="2020-08" db="EMBL/GenBank/DDBJ databases">
        <title>Multicomponent nature underlies the extraordinary mechanical properties of spider dragline silk.</title>
        <authorList>
            <person name="Kono N."/>
            <person name="Nakamura H."/>
            <person name="Mori M."/>
            <person name="Yoshida Y."/>
            <person name="Ohtoshi R."/>
            <person name="Malay A.D."/>
            <person name="Moran D.A.P."/>
            <person name="Tomita M."/>
            <person name="Numata K."/>
            <person name="Arakawa K."/>
        </authorList>
    </citation>
    <scope>NUCLEOTIDE SEQUENCE</scope>
</reference>
<protein>
    <submittedName>
        <fullName evidence="4">Putative RNA-directed DNA polymerase from transposon X-element</fullName>
    </submittedName>
</protein>
<dbReference type="PROSITE" id="PS50158">
    <property type="entry name" value="ZF_CCHC"/>
    <property type="match status" value="1"/>
</dbReference>
<evidence type="ECO:0000259" key="3">
    <source>
        <dbReference type="PROSITE" id="PS50158"/>
    </source>
</evidence>
<accession>A0A8X6S8W0</accession>
<dbReference type="GO" id="GO:0003964">
    <property type="term" value="F:RNA-directed DNA polymerase activity"/>
    <property type="evidence" value="ECO:0007669"/>
    <property type="project" value="UniProtKB-KW"/>
</dbReference>
<feature type="region of interest" description="Disordered" evidence="2">
    <location>
        <begin position="330"/>
        <end position="353"/>
    </location>
</feature>
<keyword evidence="4" id="KW-0695">RNA-directed DNA polymerase</keyword>